<proteinExistence type="inferred from homology"/>
<dbReference type="RefSeq" id="WP_151691623.1">
    <property type="nucleotide sequence ID" value="NZ_BMGX01000002.1"/>
</dbReference>
<protein>
    <submittedName>
        <fullName evidence="5">C1 family peptidase</fullName>
    </submittedName>
</protein>
<dbReference type="InterPro" id="IPR038765">
    <property type="entry name" value="Papain-like_cys_pep_sf"/>
</dbReference>
<accession>A0A6L3ZG84</accession>
<dbReference type="AlphaFoldDB" id="A0A6L3ZG84"/>
<reference evidence="5 6" key="1">
    <citation type="submission" date="2019-10" db="EMBL/GenBank/DDBJ databases">
        <title>Genome sequence of Phaeocystidibacter marisrubri JCM30614 (type strain).</title>
        <authorList>
            <person name="Bowman J.P."/>
        </authorList>
    </citation>
    <scope>NUCLEOTIDE SEQUENCE [LARGE SCALE GENOMIC DNA]</scope>
    <source>
        <strain evidence="5 6">JCM 30614</strain>
    </source>
</reference>
<dbReference type="Pfam" id="PF00112">
    <property type="entry name" value="Peptidase_C1"/>
    <property type="match status" value="1"/>
</dbReference>
<dbReference type="InterPro" id="IPR013128">
    <property type="entry name" value="Peptidase_C1A"/>
</dbReference>
<dbReference type="CDD" id="cd02619">
    <property type="entry name" value="Peptidase_C1"/>
    <property type="match status" value="1"/>
</dbReference>
<dbReference type="GO" id="GO:0006508">
    <property type="term" value="P:proteolysis"/>
    <property type="evidence" value="ECO:0007669"/>
    <property type="project" value="InterPro"/>
</dbReference>
<dbReference type="Proteomes" id="UP000484164">
    <property type="component" value="Unassembled WGS sequence"/>
</dbReference>
<sequence>MRLHLILWTLIASLALSLSLSAQRANGLRFANQEDYVQIEKASIQLLKNVPSEFDLSKWFPKPGDQGSQASCVGWALAYGLKSYQEARRLQRPPTEQDHVFSPAFIYNQISDNCYSGSNLREALELMRRSGVAPMTSFPYDDEDCSKIPGNSIKVEAKAYVIGGWKRVEYRNEGQMKTFLVHGKPVVVGLETDTWFDNLSDGEVYRVSSNRYTGGHAVVVIGYDDRRGAYKILNSWGEDWGENGYGWIAYELFEKVVHEAYIVEDADVDRRPSKKHKKGGKPIDVGYIPEESKI</sequence>
<dbReference type="PROSITE" id="PS00639">
    <property type="entry name" value="THIOL_PROTEASE_HIS"/>
    <property type="match status" value="1"/>
</dbReference>
<dbReference type="InterPro" id="IPR025660">
    <property type="entry name" value="Pept_his_AS"/>
</dbReference>
<comment type="caution">
    <text evidence="5">The sequence shown here is derived from an EMBL/GenBank/DDBJ whole genome shotgun (WGS) entry which is preliminary data.</text>
</comment>
<dbReference type="OrthoDB" id="3648721at2"/>
<dbReference type="GO" id="GO:0008234">
    <property type="term" value="F:cysteine-type peptidase activity"/>
    <property type="evidence" value="ECO:0007669"/>
    <property type="project" value="InterPro"/>
</dbReference>
<evidence type="ECO:0000313" key="5">
    <source>
        <dbReference type="EMBL" id="KAB2817052.1"/>
    </source>
</evidence>
<evidence type="ECO:0000256" key="1">
    <source>
        <dbReference type="ARBA" id="ARBA00008455"/>
    </source>
</evidence>
<feature type="chain" id="PRO_5026836002" evidence="3">
    <location>
        <begin position="25"/>
        <end position="294"/>
    </location>
</feature>
<dbReference type="EMBL" id="WBVQ01000001">
    <property type="protein sequence ID" value="KAB2817052.1"/>
    <property type="molecule type" value="Genomic_DNA"/>
</dbReference>
<organism evidence="5 6">
    <name type="scientific">Phaeocystidibacter marisrubri</name>
    <dbReference type="NCBI Taxonomy" id="1577780"/>
    <lineage>
        <taxon>Bacteria</taxon>
        <taxon>Pseudomonadati</taxon>
        <taxon>Bacteroidota</taxon>
        <taxon>Flavobacteriia</taxon>
        <taxon>Flavobacteriales</taxon>
        <taxon>Phaeocystidibacteraceae</taxon>
        <taxon>Phaeocystidibacter</taxon>
    </lineage>
</organism>
<evidence type="ECO:0000256" key="3">
    <source>
        <dbReference type="SAM" id="SignalP"/>
    </source>
</evidence>
<comment type="similarity">
    <text evidence="1">Belongs to the peptidase C1 family.</text>
</comment>
<evidence type="ECO:0000256" key="2">
    <source>
        <dbReference type="SAM" id="MobiDB-lite"/>
    </source>
</evidence>
<dbReference type="SUPFAM" id="SSF54001">
    <property type="entry name" value="Cysteine proteinases"/>
    <property type="match status" value="1"/>
</dbReference>
<feature type="region of interest" description="Disordered" evidence="2">
    <location>
        <begin position="271"/>
        <end position="294"/>
    </location>
</feature>
<keyword evidence="3" id="KW-0732">Signal</keyword>
<evidence type="ECO:0000259" key="4">
    <source>
        <dbReference type="SMART" id="SM00645"/>
    </source>
</evidence>
<feature type="signal peptide" evidence="3">
    <location>
        <begin position="1"/>
        <end position="24"/>
    </location>
</feature>
<keyword evidence="6" id="KW-1185">Reference proteome</keyword>
<feature type="domain" description="Peptidase C1A papain C-terminal" evidence="4">
    <location>
        <begin position="50"/>
        <end position="261"/>
    </location>
</feature>
<dbReference type="SMART" id="SM00645">
    <property type="entry name" value="Pept_C1"/>
    <property type="match status" value="1"/>
</dbReference>
<dbReference type="InterPro" id="IPR000668">
    <property type="entry name" value="Peptidase_C1A_C"/>
</dbReference>
<dbReference type="Gene3D" id="3.90.70.10">
    <property type="entry name" value="Cysteine proteinases"/>
    <property type="match status" value="1"/>
</dbReference>
<dbReference type="PANTHER" id="PTHR12411">
    <property type="entry name" value="CYSTEINE PROTEASE FAMILY C1-RELATED"/>
    <property type="match status" value="1"/>
</dbReference>
<gene>
    <name evidence="5" type="ORF">F8C82_01260</name>
</gene>
<evidence type="ECO:0000313" key="6">
    <source>
        <dbReference type="Proteomes" id="UP000484164"/>
    </source>
</evidence>
<name>A0A6L3ZG84_9FLAO</name>